<dbReference type="KEGG" id="mcub:MCBB_0176"/>
<sequence>MVYGASGAGEALGERQPFDVLLERYAQNRYAVTVLSDHPLYVASLTGVIISTHFLAITGIIGFVNYAYKKDKITLKDLDKQYKILERLMWFGWF</sequence>
<gene>
    <name evidence="2" type="ORF">MCBB_0176</name>
</gene>
<dbReference type="STRING" id="118062.MCBB_0176"/>
<keyword evidence="3" id="KW-1185">Reference proteome</keyword>
<evidence type="ECO:0000256" key="1">
    <source>
        <dbReference type="SAM" id="Phobius"/>
    </source>
</evidence>
<keyword evidence="1" id="KW-0812">Transmembrane</keyword>
<evidence type="ECO:0000313" key="3">
    <source>
        <dbReference type="Proteomes" id="UP000094707"/>
    </source>
</evidence>
<evidence type="ECO:0000313" key="2">
    <source>
        <dbReference type="EMBL" id="SCG84764.1"/>
    </source>
</evidence>
<feature type="transmembrane region" description="Helical" evidence="1">
    <location>
        <begin position="40"/>
        <end position="68"/>
    </location>
</feature>
<dbReference type="AlphaFoldDB" id="A0A1D3KZE0"/>
<keyword evidence="1" id="KW-0472">Membrane</keyword>
<reference evidence="2 3" key="1">
    <citation type="submission" date="2016-08" db="EMBL/GenBank/DDBJ databases">
        <authorList>
            <person name="Seilhamer J.J."/>
        </authorList>
    </citation>
    <scope>NUCLEOTIDE SEQUENCE [LARGE SCALE GENOMIC DNA]</scope>
    <source>
        <strain evidence="2">Buetzberg</strain>
    </source>
</reference>
<protein>
    <submittedName>
        <fullName evidence="2">Region of a membrane-bound protein predicted to be embedded in the membrane</fullName>
    </submittedName>
</protein>
<proteinExistence type="predicted"/>
<organism evidence="2 3">
    <name type="scientific">Methanobacterium congolense</name>
    <dbReference type="NCBI Taxonomy" id="118062"/>
    <lineage>
        <taxon>Archaea</taxon>
        <taxon>Methanobacteriati</taxon>
        <taxon>Methanobacteriota</taxon>
        <taxon>Methanomada group</taxon>
        <taxon>Methanobacteria</taxon>
        <taxon>Methanobacteriales</taxon>
        <taxon>Methanobacteriaceae</taxon>
        <taxon>Methanobacterium</taxon>
    </lineage>
</organism>
<name>A0A1D3KZE0_9EURY</name>
<dbReference type="Proteomes" id="UP000094707">
    <property type="component" value="Chromosome I"/>
</dbReference>
<keyword evidence="1" id="KW-1133">Transmembrane helix</keyword>
<dbReference type="EMBL" id="LT607756">
    <property type="protein sequence ID" value="SCG84764.1"/>
    <property type="molecule type" value="Genomic_DNA"/>
</dbReference>
<accession>A0A1D3KZE0</accession>